<gene>
    <name evidence="2" type="ORF">N1851_026080</name>
</gene>
<dbReference type="Proteomes" id="UP001174136">
    <property type="component" value="Unassembled WGS sequence"/>
</dbReference>
<keyword evidence="3" id="KW-1185">Reference proteome</keyword>
<dbReference type="EMBL" id="JAOPHQ010004854">
    <property type="protein sequence ID" value="KAK0137714.1"/>
    <property type="molecule type" value="Genomic_DNA"/>
</dbReference>
<sequence>MTVRGGGLLSIHEALGHLDDEHHGVSGLVAEGSADDVHSVLVGDPLQGDPVHRHQLKPSLEGRADLEKVIHTFICSRLDYCNSGISQSTLSRLQLVQNAAARLLTDPEENTCDSKGLLWGAVPLGSVNTVSPPRAAAPFPLECPFFRADLPRSGTVASPPRCDVAERSDASSSK</sequence>
<feature type="compositionally biased region" description="Basic and acidic residues" evidence="1">
    <location>
        <begin position="163"/>
        <end position="174"/>
    </location>
</feature>
<organism evidence="2 3">
    <name type="scientific">Merluccius polli</name>
    <name type="common">Benguela hake</name>
    <name type="synonym">Merluccius cadenati</name>
    <dbReference type="NCBI Taxonomy" id="89951"/>
    <lineage>
        <taxon>Eukaryota</taxon>
        <taxon>Metazoa</taxon>
        <taxon>Chordata</taxon>
        <taxon>Craniata</taxon>
        <taxon>Vertebrata</taxon>
        <taxon>Euteleostomi</taxon>
        <taxon>Actinopterygii</taxon>
        <taxon>Neopterygii</taxon>
        <taxon>Teleostei</taxon>
        <taxon>Neoteleostei</taxon>
        <taxon>Acanthomorphata</taxon>
        <taxon>Zeiogadaria</taxon>
        <taxon>Gadariae</taxon>
        <taxon>Gadiformes</taxon>
        <taxon>Gadoidei</taxon>
        <taxon>Merlucciidae</taxon>
        <taxon>Merluccius</taxon>
    </lineage>
</organism>
<evidence type="ECO:0000313" key="3">
    <source>
        <dbReference type="Proteomes" id="UP001174136"/>
    </source>
</evidence>
<accession>A0AA47MCH0</accession>
<evidence type="ECO:0000256" key="1">
    <source>
        <dbReference type="SAM" id="MobiDB-lite"/>
    </source>
</evidence>
<comment type="caution">
    <text evidence="2">The sequence shown here is derived from an EMBL/GenBank/DDBJ whole genome shotgun (WGS) entry which is preliminary data.</text>
</comment>
<name>A0AA47MCH0_MERPO</name>
<proteinExistence type="predicted"/>
<evidence type="ECO:0000313" key="2">
    <source>
        <dbReference type="EMBL" id="KAK0137714.1"/>
    </source>
</evidence>
<protein>
    <submittedName>
        <fullName evidence="2">Uncharacterized protein</fullName>
    </submittedName>
</protein>
<reference evidence="2" key="1">
    <citation type="journal article" date="2023" name="Front. Mar. Sci.">
        <title>A new Merluccius polli reference genome to investigate the effects of global change in West African waters.</title>
        <authorList>
            <person name="Mateo J.L."/>
            <person name="Blanco-Fernandez C."/>
            <person name="Garcia-Vazquez E."/>
            <person name="Machado-Schiaffino G."/>
        </authorList>
    </citation>
    <scope>NUCLEOTIDE SEQUENCE</scope>
    <source>
        <strain evidence="2">C29</strain>
        <tissue evidence="2">Fin</tissue>
    </source>
</reference>
<dbReference type="AlphaFoldDB" id="A0AA47MCH0"/>
<feature type="region of interest" description="Disordered" evidence="1">
    <location>
        <begin position="152"/>
        <end position="174"/>
    </location>
</feature>